<feature type="compositionally biased region" description="Basic and acidic residues" evidence="1">
    <location>
        <begin position="157"/>
        <end position="171"/>
    </location>
</feature>
<feature type="region of interest" description="Disordered" evidence="1">
    <location>
        <begin position="70"/>
        <end position="92"/>
    </location>
</feature>
<feature type="region of interest" description="Disordered" evidence="1">
    <location>
        <begin position="143"/>
        <end position="174"/>
    </location>
</feature>
<feature type="region of interest" description="Disordered" evidence="1">
    <location>
        <begin position="1"/>
        <end position="56"/>
    </location>
</feature>
<name>A0A6L2NCW7_TANCI</name>
<organism evidence="2">
    <name type="scientific">Tanacetum cinerariifolium</name>
    <name type="common">Dalmatian daisy</name>
    <name type="synonym">Chrysanthemum cinerariifolium</name>
    <dbReference type="NCBI Taxonomy" id="118510"/>
    <lineage>
        <taxon>Eukaryota</taxon>
        <taxon>Viridiplantae</taxon>
        <taxon>Streptophyta</taxon>
        <taxon>Embryophyta</taxon>
        <taxon>Tracheophyta</taxon>
        <taxon>Spermatophyta</taxon>
        <taxon>Magnoliopsida</taxon>
        <taxon>eudicotyledons</taxon>
        <taxon>Gunneridae</taxon>
        <taxon>Pentapetalae</taxon>
        <taxon>asterids</taxon>
        <taxon>campanulids</taxon>
        <taxon>Asterales</taxon>
        <taxon>Asteraceae</taxon>
        <taxon>Asteroideae</taxon>
        <taxon>Anthemideae</taxon>
        <taxon>Anthemidinae</taxon>
        <taxon>Tanacetum</taxon>
    </lineage>
</organism>
<gene>
    <name evidence="2" type="ORF">Tci_055397</name>
</gene>
<feature type="region of interest" description="Disordered" evidence="1">
    <location>
        <begin position="193"/>
        <end position="218"/>
    </location>
</feature>
<sequence length="512" mass="58038">MLVTMGEGSGTPTEPHHIPSPEAQQTSPTTHSSPSLPPITAEPLPTIIPSDNPPLRQYTRRARIAQSLPLPTVADEPASPIEDDSQREACPTGSMQQKLDELMALCTSLQRQQSEMVSKFAAQELEIINLKARVKLLKDREGGGITQSRDNAPIKGRSLDEGEEAAKKGSDDTEEMVTVLTSLDAATVLSSRVNEVPTGSGSIPTAGPPTTRVPTGSEVVPTISPIFTTATERGNGRDAQRMNEQIARDAEIAIIHVEEELQMMIDGLDRNNETMAKYLQEYHQFATELPIGRRIELISDLVKYQDNYAKVLKYQTQQRKPLTKKQHREFYTSVLRNQAGWKANHFNGMTLEEIKEKFDLVWKQIQDFIPISSKEESKRLKKKGIRKDLNQLWAFVKESLSLRPATSDKEMELWVELKRLYEPDVEDQLWTHTQNMMHAPVEWKLYDMFGVHYVISKDQEMFMLVEKDYPLRKGLAIVMISYKLQVENYSQMANDLILNIHKIANNSRQQDD</sequence>
<reference evidence="2" key="1">
    <citation type="journal article" date="2019" name="Sci. Rep.">
        <title>Draft genome of Tanacetum cinerariifolium, the natural source of mosquito coil.</title>
        <authorList>
            <person name="Yamashiro T."/>
            <person name="Shiraishi A."/>
            <person name="Satake H."/>
            <person name="Nakayama K."/>
        </authorList>
    </citation>
    <scope>NUCLEOTIDE SEQUENCE</scope>
</reference>
<evidence type="ECO:0000256" key="1">
    <source>
        <dbReference type="SAM" id="MobiDB-lite"/>
    </source>
</evidence>
<dbReference type="AlphaFoldDB" id="A0A6L2NCW7"/>
<proteinExistence type="predicted"/>
<protein>
    <submittedName>
        <fullName evidence="2">Uncharacterized protein</fullName>
    </submittedName>
</protein>
<comment type="caution">
    <text evidence="2">The sequence shown here is derived from an EMBL/GenBank/DDBJ whole genome shotgun (WGS) entry which is preliminary data.</text>
</comment>
<feature type="compositionally biased region" description="Polar residues" evidence="1">
    <location>
        <begin position="193"/>
        <end position="203"/>
    </location>
</feature>
<dbReference type="EMBL" id="BKCJ010008680">
    <property type="protein sequence ID" value="GEU83419.1"/>
    <property type="molecule type" value="Genomic_DNA"/>
</dbReference>
<evidence type="ECO:0000313" key="2">
    <source>
        <dbReference type="EMBL" id="GEU83419.1"/>
    </source>
</evidence>
<accession>A0A6L2NCW7</accession>